<dbReference type="EMBL" id="PVWK01000153">
    <property type="protein sequence ID" value="PSB24141.1"/>
    <property type="molecule type" value="Genomic_DNA"/>
</dbReference>
<dbReference type="PANTHER" id="PTHR42716:SF1">
    <property type="entry name" value="SLL0471 PROTEIN"/>
    <property type="match status" value="1"/>
</dbReference>
<dbReference type="OrthoDB" id="615715at2"/>
<dbReference type="RefSeq" id="WP_106260388.1">
    <property type="nucleotide sequence ID" value="NZ_CAWNSW010000052.1"/>
</dbReference>
<comment type="caution">
    <text evidence="1">The sequence shown here is derived from an EMBL/GenBank/DDBJ whole genome shotgun (WGS) entry which is preliminary data.</text>
</comment>
<dbReference type="PANTHER" id="PTHR42716">
    <property type="entry name" value="L-ASPARTATE OXIDASE"/>
    <property type="match status" value="1"/>
</dbReference>
<sequence>MTMGFVLGFTVSSLFLLSPQELQSDSIDIGTPEPLVAFTQPVPLPLLENGRPQLSPLPLAQEVWQCEVVVVGGSLGGVAAAAHAMQSGAITCLIELTPWLGGQISAQGVSAIDESRLMWESGTFSPSWTSFKALIQQQTVTLPSWVPVRSEQRVEDLNSCWVGRLCFSPHAGAAAAQKLLKAAAVSAPGSRWGTSIAFKGAEFDATGQLITTINAVRRLPHRSDYVPEGWFSTELGRWYSWQTDDVFAKQSLRLHAPPGKRLLVIDATDTGELVGWAGIPHHLGTEAKATTGEPNASLKANPDCTQAFTYPFVLALHNDHGASLKALARLQPDYSRQEHQREFSVKRYPMFQGLHNFFNYRRIISTTRNNPFYDTSVLGDMTVVNWNRGNDWNWMNPPLILTEQQLDTSGQRQNWKGGLETVALRSAQEHALLFAEWLMKTQAKLQFPLMLMRGSDAPMGTTSGLSMVPYIREGRRISGRSAYGQREFMIREMDLRKDLAGGRDFSRTAIAVTHYAIDLHGCRYRNWQASDEAASAPVKESDIRPLHIPLESLIPQGVDNLLIGGKSIAVTHIANAVTRTHYSEWSIGAAAGATAGWLVTEAPHNLAPAAITAKRLMPTLQRYLTSQGLRYRW</sequence>
<dbReference type="InterPro" id="IPR036188">
    <property type="entry name" value="FAD/NAD-bd_sf"/>
</dbReference>
<dbReference type="SUPFAM" id="SSF51971">
    <property type="entry name" value="Nucleotide-binding domain"/>
    <property type="match status" value="1"/>
</dbReference>
<dbReference type="Pfam" id="PF12831">
    <property type="entry name" value="FAD_oxidored"/>
    <property type="match status" value="2"/>
</dbReference>
<dbReference type="InterPro" id="IPR005288">
    <property type="entry name" value="NadB"/>
</dbReference>
<dbReference type="AlphaFoldDB" id="A0A2T1DUN3"/>
<dbReference type="GO" id="GO:0009435">
    <property type="term" value="P:NAD+ biosynthetic process"/>
    <property type="evidence" value="ECO:0007669"/>
    <property type="project" value="InterPro"/>
</dbReference>
<dbReference type="Proteomes" id="UP000239576">
    <property type="component" value="Unassembled WGS sequence"/>
</dbReference>
<proteinExistence type="predicted"/>
<evidence type="ECO:0000313" key="1">
    <source>
        <dbReference type="EMBL" id="PSB24141.1"/>
    </source>
</evidence>
<name>A0A2T1DUN3_9CYAN</name>
<accession>A0A2T1DUN3</accession>
<keyword evidence="2" id="KW-1185">Reference proteome</keyword>
<dbReference type="Gene3D" id="3.50.50.60">
    <property type="entry name" value="FAD/NAD(P)-binding domain"/>
    <property type="match status" value="1"/>
</dbReference>
<protein>
    <submittedName>
        <fullName evidence="1">NAD(FAD)-dependent dehydrogenase</fullName>
    </submittedName>
</protein>
<reference evidence="2" key="1">
    <citation type="submission" date="2018-02" db="EMBL/GenBank/DDBJ databases">
        <authorList>
            <person name="Moore K."/>
            <person name="Momper L."/>
        </authorList>
    </citation>
    <scope>NUCLEOTIDE SEQUENCE [LARGE SCALE GENOMIC DNA]</scope>
    <source>
        <strain evidence="2">ULC18</strain>
    </source>
</reference>
<reference evidence="1 2" key="2">
    <citation type="submission" date="2018-03" db="EMBL/GenBank/DDBJ databases">
        <title>The ancient ancestry and fast evolution of plastids.</title>
        <authorList>
            <person name="Moore K.R."/>
            <person name="Magnabosco C."/>
            <person name="Momper L."/>
            <person name="Gold D.A."/>
            <person name="Bosak T."/>
            <person name="Fournier G.P."/>
        </authorList>
    </citation>
    <scope>NUCLEOTIDE SEQUENCE [LARGE SCALE GENOMIC DNA]</scope>
    <source>
        <strain evidence="1 2">ULC18</strain>
    </source>
</reference>
<gene>
    <name evidence="1" type="ORF">C7B82_28290</name>
</gene>
<evidence type="ECO:0000313" key="2">
    <source>
        <dbReference type="Proteomes" id="UP000239576"/>
    </source>
</evidence>
<dbReference type="GO" id="GO:0008734">
    <property type="term" value="F:L-aspartate oxidase activity"/>
    <property type="evidence" value="ECO:0007669"/>
    <property type="project" value="InterPro"/>
</dbReference>
<organism evidence="1 2">
    <name type="scientific">Stenomitos frigidus ULC18</name>
    <dbReference type="NCBI Taxonomy" id="2107698"/>
    <lineage>
        <taxon>Bacteria</taxon>
        <taxon>Bacillati</taxon>
        <taxon>Cyanobacteriota</taxon>
        <taxon>Cyanophyceae</taxon>
        <taxon>Leptolyngbyales</taxon>
        <taxon>Leptolyngbyaceae</taxon>
        <taxon>Stenomitos</taxon>
    </lineage>
</organism>